<protein>
    <submittedName>
        <fullName evidence="2">Uncharacterized protein</fullName>
    </submittedName>
</protein>
<dbReference type="WBParaSite" id="PEQ_0001324001-mRNA-1">
    <property type="protein sequence ID" value="PEQ_0001324001-mRNA-1"/>
    <property type="gene ID" value="PEQ_0001324001"/>
</dbReference>
<sequence>MSLKFEWYFKRAPDENLQFGTAEDFRVINLEPGDPIRLDLADVIASGSRKLMFVHTFF</sequence>
<proteinExistence type="predicted"/>
<dbReference type="Proteomes" id="UP000887564">
    <property type="component" value="Unplaced"/>
</dbReference>
<accession>A0A914S374</accession>
<dbReference type="AlphaFoldDB" id="A0A914S374"/>
<reference evidence="2" key="1">
    <citation type="submission" date="2022-11" db="UniProtKB">
        <authorList>
            <consortium name="WormBaseParasite"/>
        </authorList>
    </citation>
    <scope>IDENTIFICATION</scope>
</reference>
<evidence type="ECO:0000313" key="2">
    <source>
        <dbReference type="WBParaSite" id="PEQ_0001324001-mRNA-1"/>
    </source>
</evidence>
<organism evidence="1 2">
    <name type="scientific">Parascaris equorum</name>
    <name type="common">Equine roundworm</name>
    <dbReference type="NCBI Taxonomy" id="6256"/>
    <lineage>
        <taxon>Eukaryota</taxon>
        <taxon>Metazoa</taxon>
        <taxon>Ecdysozoa</taxon>
        <taxon>Nematoda</taxon>
        <taxon>Chromadorea</taxon>
        <taxon>Rhabditida</taxon>
        <taxon>Spirurina</taxon>
        <taxon>Ascaridomorpha</taxon>
        <taxon>Ascaridoidea</taxon>
        <taxon>Ascarididae</taxon>
        <taxon>Parascaris</taxon>
    </lineage>
</organism>
<name>A0A914S374_PAREQ</name>
<keyword evidence="1" id="KW-1185">Reference proteome</keyword>
<evidence type="ECO:0000313" key="1">
    <source>
        <dbReference type="Proteomes" id="UP000887564"/>
    </source>
</evidence>